<accession>A0ACB8RRY7</accession>
<name>A0ACB8RRY7_9AGAM</name>
<proteinExistence type="predicted"/>
<protein>
    <submittedName>
        <fullName evidence="1">Uncharacterized protein</fullName>
    </submittedName>
</protein>
<dbReference type="Proteomes" id="UP000814033">
    <property type="component" value="Unassembled WGS sequence"/>
</dbReference>
<sequence>MPAFLNEQTSTTVPRPDICNAVSQHQRLALSVILRELSAPPNPWCNGILACADRYFAVCRRF</sequence>
<comment type="caution">
    <text evidence="1">The sequence shown here is derived from an EMBL/GenBank/DDBJ whole genome shotgun (WGS) entry which is preliminary data.</text>
</comment>
<organism evidence="1 2">
    <name type="scientific">Auriscalpium vulgare</name>
    <dbReference type="NCBI Taxonomy" id="40419"/>
    <lineage>
        <taxon>Eukaryota</taxon>
        <taxon>Fungi</taxon>
        <taxon>Dikarya</taxon>
        <taxon>Basidiomycota</taxon>
        <taxon>Agaricomycotina</taxon>
        <taxon>Agaricomycetes</taxon>
        <taxon>Russulales</taxon>
        <taxon>Auriscalpiaceae</taxon>
        <taxon>Auriscalpium</taxon>
    </lineage>
</organism>
<evidence type="ECO:0000313" key="2">
    <source>
        <dbReference type="Proteomes" id="UP000814033"/>
    </source>
</evidence>
<reference evidence="1" key="2">
    <citation type="journal article" date="2022" name="New Phytol.">
        <title>Evolutionary transition to the ectomycorrhizal habit in the genomes of a hyperdiverse lineage of mushroom-forming fungi.</title>
        <authorList>
            <person name="Looney B."/>
            <person name="Miyauchi S."/>
            <person name="Morin E."/>
            <person name="Drula E."/>
            <person name="Courty P.E."/>
            <person name="Kohler A."/>
            <person name="Kuo A."/>
            <person name="LaButti K."/>
            <person name="Pangilinan J."/>
            <person name="Lipzen A."/>
            <person name="Riley R."/>
            <person name="Andreopoulos W."/>
            <person name="He G."/>
            <person name="Johnson J."/>
            <person name="Nolan M."/>
            <person name="Tritt A."/>
            <person name="Barry K.W."/>
            <person name="Grigoriev I.V."/>
            <person name="Nagy L.G."/>
            <person name="Hibbett D."/>
            <person name="Henrissat B."/>
            <person name="Matheny P.B."/>
            <person name="Labbe J."/>
            <person name="Martin F.M."/>
        </authorList>
    </citation>
    <scope>NUCLEOTIDE SEQUENCE</scope>
    <source>
        <strain evidence="1">FP105234-sp</strain>
    </source>
</reference>
<reference evidence="1" key="1">
    <citation type="submission" date="2021-02" db="EMBL/GenBank/DDBJ databases">
        <authorList>
            <consortium name="DOE Joint Genome Institute"/>
            <person name="Ahrendt S."/>
            <person name="Looney B.P."/>
            <person name="Miyauchi S."/>
            <person name="Morin E."/>
            <person name="Drula E."/>
            <person name="Courty P.E."/>
            <person name="Chicoki N."/>
            <person name="Fauchery L."/>
            <person name="Kohler A."/>
            <person name="Kuo A."/>
            <person name="Labutti K."/>
            <person name="Pangilinan J."/>
            <person name="Lipzen A."/>
            <person name="Riley R."/>
            <person name="Andreopoulos W."/>
            <person name="He G."/>
            <person name="Johnson J."/>
            <person name="Barry K.W."/>
            <person name="Grigoriev I.V."/>
            <person name="Nagy L."/>
            <person name="Hibbett D."/>
            <person name="Henrissat B."/>
            <person name="Matheny P.B."/>
            <person name="Labbe J."/>
            <person name="Martin F."/>
        </authorList>
    </citation>
    <scope>NUCLEOTIDE SEQUENCE</scope>
    <source>
        <strain evidence="1">FP105234-sp</strain>
    </source>
</reference>
<gene>
    <name evidence="1" type="ORF">FA95DRAFT_1559966</name>
</gene>
<keyword evidence="2" id="KW-1185">Reference proteome</keyword>
<dbReference type="EMBL" id="MU275922">
    <property type="protein sequence ID" value="KAI0046582.1"/>
    <property type="molecule type" value="Genomic_DNA"/>
</dbReference>
<evidence type="ECO:0000313" key="1">
    <source>
        <dbReference type="EMBL" id="KAI0046582.1"/>
    </source>
</evidence>